<dbReference type="AlphaFoldDB" id="A0A1H5LUD4"/>
<dbReference type="Proteomes" id="UP000198985">
    <property type="component" value="Unassembled WGS sequence"/>
</dbReference>
<proteinExistence type="predicted"/>
<name>A0A1H5LUD4_9PSED</name>
<gene>
    <name evidence="1" type="ORF">SAMN04490194_4211</name>
</gene>
<protein>
    <submittedName>
        <fullName evidence="1">Uncharacterized protein</fullName>
    </submittedName>
</protein>
<reference evidence="1 2" key="1">
    <citation type="submission" date="2016-10" db="EMBL/GenBank/DDBJ databases">
        <authorList>
            <person name="de Groot N.N."/>
        </authorList>
    </citation>
    <scope>NUCLEOTIDE SEQUENCE [LARGE SCALE GENOMIC DNA]</scope>
    <source>
        <strain evidence="1 2">BS3662</strain>
    </source>
</reference>
<organism evidence="1 2">
    <name type="scientific">Pseudomonas migulae</name>
    <dbReference type="NCBI Taxonomy" id="78543"/>
    <lineage>
        <taxon>Bacteria</taxon>
        <taxon>Pseudomonadati</taxon>
        <taxon>Pseudomonadota</taxon>
        <taxon>Gammaproteobacteria</taxon>
        <taxon>Pseudomonadales</taxon>
        <taxon>Pseudomonadaceae</taxon>
        <taxon>Pseudomonas</taxon>
    </lineage>
</organism>
<evidence type="ECO:0000313" key="1">
    <source>
        <dbReference type="EMBL" id="SEE80629.1"/>
    </source>
</evidence>
<accession>A0A1H5LUD4</accession>
<sequence>MLAIAAGQPEYSSPDSPLSPASRLLQIGVIIKYRGGGAPDYSEVVRTSPSWNRVRAHGQWNAWQPSGIDARTLMYFSSAHSVGAGLLAMASQAPRCSRRNAFPFTTIAGKPAPTGSCVLRNNDVFRALPSGIGARTLMYFSSAHSVGAGLLAMASQAPRYSCESTFSFTTIAGKPAPTGSCVLRNNDVLRALPSGIGARTLMYFSSRALCRSRLAGDGSTGAALFL</sequence>
<dbReference type="EMBL" id="FNTY01000002">
    <property type="protein sequence ID" value="SEE80629.1"/>
    <property type="molecule type" value="Genomic_DNA"/>
</dbReference>
<evidence type="ECO:0000313" key="2">
    <source>
        <dbReference type="Proteomes" id="UP000198985"/>
    </source>
</evidence>